<feature type="compositionally biased region" description="Polar residues" evidence="2">
    <location>
        <begin position="213"/>
        <end position="225"/>
    </location>
</feature>
<gene>
    <name evidence="4" type="ORF">BJ508DRAFT_101378</name>
</gene>
<keyword evidence="1" id="KW-0862">Zinc</keyword>
<dbReference type="AlphaFoldDB" id="A0A3N4I7S5"/>
<keyword evidence="1" id="KW-0863">Zinc-finger</keyword>
<proteinExistence type="predicted"/>
<dbReference type="PROSITE" id="PS50157">
    <property type="entry name" value="ZINC_FINGER_C2H2_2"/>
    <property type="match status" value="1"/>
</dbReference>
<organism evidence="4 5">
    <name type="scientific">Ascobolus immersus RN42</name>
    <dbReference type="NCBI Taxonomy" id="1160509"/>
    <lineage>
        <taxon>Eukaryota</taxon>
        <taxon>Fungi</taxon>
        <taxon>Dikarya</taxon>
        <taxon>Ascomycota</taxon>
        <taxon>Pezizomycotina</taxon>
        <taxon>Pezizomycetes</taxon>
        <taxon>Pezizales</taxon>
        <taxon>Ascobolaceae</taxon>
        <taxon>Ascobolus</taxon>
    </lineage>
</organism>
<feature type="domain" description="C2H2-type" evidence="3">
    <location>
        <begin position="122"/>
        <end position="149"/>
    </location>
</feature>
<dbReference type="GO" id="GO:0008270">
    <property type="term" value="F:zinc ion binding"/>
    <property type="evidence" value="ECO:0007669"/>
    <property type="project" value="UniProtKB-KW"/>
</dbReference>
<dbReference type="STRING" id="1160509.A0A3N4I7S5"/>
<keyword evidence="1" id="KW-0479">Metal-binding</keyword>
<dbReference type="InterPro" id="IPR013087">
    <property type="entry name" value="Znf_C2H2_type"/>
</dbReference>
<evidence type="ECO:0000313" key="4">
    <source>
        <dbReference type="EMBL" id="RPA82132.1"/>
    </source>
</evidence>
<dbReference type="Proteomes" id="UP000275078">
    <property type="component" value="Unassembled WGS sequence"/>
</dbReference>
<dbReference type="PROSITE" id="PS00028">
    <property type="entry name" value="ZINC_FINGER_C2H2_1"/>
    <property type="match status" value="1"/>
</dbReference>
<reference evidence="4 5" key="1">
    <citation type="journal article" date="2018" name="Nat. Ecol. Evol.">
        <title>Pezizomycetes genomes reveal the molecular basis of ectomycorrhizal truffle lifestyle.</title>
        <authorList>
            <person name="Murat C."/>
            <person name="Payen T."/>
            <person name="Noel B."/>
            <person name="Kuo A."/>
            <person name="Morin E."/>
            <person name="Chen J."/>
            <person name="Kohler A."/>
            <person name="Krizsan K."/>
            <person name="Balestrini R."/>
            <person name="Da Silva C."/>
            <person name="Montanini B."/>
            <person name="Hainaut M."/>
            <person name="Levati E."/>
            <person name="Barry K.W."/>
            <person name="Belfiori B."/>
            <person name="Cichocki N."/>
            <person name="Clum A."/>
            <person name="Dockter R.B."/>
            <person name="Fauchery L."/>
            <person name="Guy J."/>
            <person name="Iotti M."/>
            <person name="Le Tacon F."/>
            <person name="Lindquist E.A."/>
            <person name="Lipzen A."/>
            <person name="Malagnac F."/>
            <person name="Mello A."/>
            <person name="Molinier V."/>
            <person name="Miyauchi S."/>
            <person name="Poulain J."/>
            <person name="Riccioni C."/>
            <person name="Rubini A."/>
            <person name="Sitrit Y."/>
            <person name="Splivallo R."/>
            <person name="Traeger S."/>
            <person name="Wang M."/>
            <person name="Zifcakova L."/>
            <person name="Wipf D."/>
            <person name="Zambonelli A."/>
            <person name="Paolocci F."/>
            <person name="Nowrousian M."/>
            <person name="Ottonello S."/>
            <person name="Baldrian P."/>
            <person name="Spatafora J.W."/>
            <person name="Henrissat B."/>
            <person name="Nagy L.G."/>
            <person name="Aury J.M."/>
            <person name="Wincker P."/>
            <person name="Grigoriev I.V."/>
            <person name="Bonfante P."/>
            <person name="Martin F.M."/>
        </authorList>
    </citation>
    <scope>NUCLEOTIDE SEQUENCE [LARGE SCALE GENOMIC DNA]</scope>
    <source>
        <strain evidence="4 5">RN42</strain>
    </source>
</reference>
<sequence>MSASPATMVAIQNALKDGSSGIPFAPSTYSAGMTMSNGIAGPVAGYPSPPSSLTQEGAGPLSAGGMVGFGYVRKDATPQVTSPTISTQANGIPIATSKRNRRASEGAHMALEGGGKSTAGELKCDKCGKGYKHGSCLTKHLWEHTPEWQYTSKLLISKHQQVQLLEAASILVSMKPSTPPDSSSEDSPPPQTQELSPLPTPTTGAFRGPRARSGTSSKRLSAGFSRSYSHQTPASLIAGSAPVTAGFPAHISAGGAVAKPRPRGASFANTPRAAAAAVVAAAAQAAAGTAGPGNEDESLAAAVGLLSCSFGSKTPVYGSLRSPNSYASPTPIPPTFQESTLTSPSLASRLHHASLNDRDVVMKIEENDELVIEPRDQRRPGLERLQVQDEMAIDDDDDEDWGNAPGRGKSEDDDGVFGKMDE</sequence>
<evidence type="ECO:0000256" key="1">
    <source>
        <dbReference type="PROSITE-ProRule" id="PRU00042"/>
    </source>
</evidence>
<feature type="region of interest" description="Disordered" evidence="2">
    <location>
        <begin position="174"/>
        <end position="225"/>
    </location>
</feature>
<evidence type="ECO:0000259" key="3">
    <source>
        <dbReference type="PROSITE" id="PS50157"/>
    </source>
</evidence>
<keyword evidence="5" id="KW-1185">Reference proteome</keyword>
<dbReference type="EMBL" id="ML119674">
    <property type="protein sequence ID" value="RPA82132.1"/>
    <property type="molecule type" value="Genomic_DNA"/>
</dbReference>
<name>A0A3N4I7S5_ASCIM</name>
<feature type="compositionally biased region" description="Acidic residues" evidence="2">
    <location>
        <begin position="391"/>
        <end position="401"/>
    </location>
</feature>
<dbReference type="OrthoDB" id="2152896at2759"/>
<evidence type="ECO:0000256" key="2">
    <source>
        <dbReference type="SAM" id="MobiDB-lite"/>
    </source>
</evidence>
<accession>A0A3N4I7S5</accession>
<protein>
    <recommendedName>
        <fullName evidence="3">C2H2-type domain-containing protein</fullName>
    </recommendedName>
</protein>
<evidence type="ECO:0000313" key="5">
    <source>
        <dbReference type="Proteomes" id="UP000275078"/>
    </source>
</evidence>
<feature type="region of interest" description="Disordered" evidence="2">
    <location>
        <begin position="374"/>
        <end position="422"/>
    </location>
</feature>